<feature type="region of interest" description="Disordered" evidence="1">
    <location>
        <begin position="1"/>
        <end position="116"/>
    </location>
</feature>
<comment type="caution">
    <text evidence="3">The sequence shown here is derived from an EMBL/GenBank/DDBJ whole genome shotgun (WGS) entry which is preliminary data.</text>
</comment>
<protein>
    <submittedName>
        <fullName evidence="3">Tyrosine-protein phosphatase 1</fullName>
    </submittedName>
</protein>
<dbReference type="GO" id="GO:0004484">
    <property type="term" value="F:mRNA guanylyltransferase activity"/>
    <property type="evidence" value="ECO:0007669"/>
    <property type="project" value="TreeGrafter"/>
</dbReference>
<dbReference type="EMBL" id="MTYJ01000464">
    <property type="protein sequence ID" value="OWA54807.1"/>
    <property type="molecule type" value="Genomic_DNA"/>
</dbReference>
<evidence type="ECO:0000259" key="2">
    <source>
        <dbReference type="PROSITE" id="PS50056"/>
    </source>
</evidence>
<dbReference type="PANTHER" id="PTHR10367:SF17">
    <property type="entry name" value="MRNA-CAPPING ENZYME"/>
    <property type="match status" value="1"/>
</dbReference>
<dbReference type="InterPro" id="IPR016130">
    <property type="entry name" value="Tyr_Pase_AS"/>
</dbReference>
<gene>
    <name evidence="3" type="ORF">BV898_19201</name>
</gene>
<organism evidence="3 4">
    <name type="scientific">Hypsibius exemplaris</name>
    <name type="common">Freshwater tardigrade</name>
    <dbReference type="NCBI Taxonomy" id="2072580"/>
    <lineage>
        <taxon>Eukaryota</taxon>
        <taxon>Metazoa</taxon>
        <taxon>Ecdysozoa</taxon>
        <taxon>Tardigrada</taxon>
        <taxon>Eutardigrada</taxon>
        <taxon>Parachela</taxon>
        <taxon>Hypsibioidea</taxon>
        <taxon>Hypsibiidae</taxon>
        <taxon>Hypsibius</taxon>
    </lineage>
</organism>
<dbReference type="PROSITE" id="PS00383">
    <property type="entry name" value="TYR_PHOSPHATASE_1"/>
    <property type="match status" value="1"/>
</dbReference>
<dbReference type="InterPro" id="IPR051029">
    <property type="entry name" value="mRNA_Capping_Enz/RNA_Phosphat"/>
</dbReference>
<reference evidence="4" key="1">
    <citation type="submission" date="2017-01" db="EMBL/GenBank/DDBJ databases">
        <title>Comparative genomics of anhydrobiosis in the tardigrade Hypsibius dujardini.</title>
        <authorList>
            <person name="Yoshida Y."/>
            <person name="Koutsovoulos G."/>
            <person name="Laetsch D."/>
            <person name="Stevens L."/>
            <person name="Kumar S."/>
            <person name="Horikawa D."/>
            <person name="Ishino K."/>
            <person name="Komine S."/>
            <person name="Tomita M."/>
            <person name="Blaxter M."/>
            <person name="Arakawa K."/>
        </authorList>
    </citation>
    <scope>NUCLEOTIDE SEQUENCE [LARGE SCALE GENOMIC DNA]</scope>
    <source>
        <strain evidence="4">Z151</strain>
    </source>
</reference>
<dbReference type="PROSITE" id="PS50056">
    <property type="entry name" value="TYR_PHOSPHATASE_2"/>
    <property type="match status" value="1"/>
</dbReference>
<dbReference type="PANTHER" id="PTHR10367">
    <property type="entry name" value="MRNA-CAPPING ENZYME"/>
    <property type="match status" value="1"/>
</dbReference>
<feature type="compositionally biased region" description="Polar residues" evidence="1">
    <location>
        <begin position="100"/>
        <end position="109"/>
    </location>
</feature>
<feature type="compositionally biased region" description="Low complexity" evidence="1">
    <location>
        <begin position="224"/>
        <end position="237"/>
    </location>
</feature>
<dbReference type="GO" id="GO:0006370">
    <property type="term" value="P:7-methylguanosine mRNA capping"/>
    <property type="evidence" value="ECO:0007669"/>
    <property type="project" value="TreeGrafter"/>
</dbReference>
<feature type="compositionally biased region" description="Polar residues" evidence="1">
    <location>
        <begin position="340"/>
        <end position="360"/>
    </location>
</feature>
<dbReference type="InterPro" id="IPR029021">
    <property type="entry name" value="Prot-tyrosine_phosphatase-like"/>
</dbReference>
<dbReference type="AlphaFoldDB" id="A0A9X6NIL5"/>
<dbReference type="InterPro" id="IPR000387">
    <property type="entry name" value="Tyr_Pase_dom"/>
</dbReference>
<feature type="compositionally biased region" description="Basic and acidic residues" evidence="1">
    <location>
        <begin position="206"/>
        <end position="223"/>
    </location>
</feature>
<dbReference type="SUPFAM" id="SSF52799">
    <property type="entry name" value="(Phosphotyrosine protein) phosphatases II"/>
    <property type="match status" value="1"/>
</dbReference>
<proteinExistence type="predicted"/>
<feature type="compositionally biased region" description="Basic and acidic residues" evidence="1">
    <location>
        <begin position="261"/>
        <end position="286"/>
    </location>
</feature>
<dbReference type="Proteomes" id="UP000192578">
    <property type="component" value="Unassembled WGS sequence"/>
</dbReference>
<feature type="compositionally biased region" description="Basic and acidic residues" evidence="1">
    <location>
        <begin position="18"/>
        <end position="30"/>
    </location>
</feature>
<dbReference type="Pfam" id="PF00782">
    <property type="entry name" value="DSPc"/>
    <property type="match status" value="1"/>
</dbReference>
<dbReference type="Gene3D" id="3.90.190.10">
    <property type="entry name" value="Protein tyrosine phosphatase superfamily"/>
    <property type="match status" value="1"/>
</dbReference>
<accession>A0A9X6NIL5</accession>
<dbReference type="InterPro" id="IPR000340">
    <property type="entry name" value="Dual-sp_phosphatase_cat-dom"/>
</dbReference>
<evidence type="ECO:0000313" key="4">
    <source>
        <dbReference type="Proteomes" id="UP000192578"/>
    </source>
</evidence>
<feature type="region of interest" description="Disordered" evidence="1">
    <location>
        <begin position="154"/>
        <end position="385"/>
    </location>
</feature>
<sequence>MSKETTRTTATSRSSSRRFTDNRNTSEHHKTLNPAANDGGSNMNFVGLPSVNHSSNRGTTHWNGRHSASSHHGHADSSHYQPTYLKNDSRPRRSDKDQRTSSYQHYTSNGSGGNLLEFERRNQPINQHYAMHSAGLPNFSNDYFPNSSNDSFFQTSHYETRPNGFHAQGRPDSPQRISRWSDDSNQGLNHRNAFSDGPFPNFSSDAYDRQRGNNEWKRNDHRSWNSSSRSNGKRSFSPEGVFANQSINDRGRVGHANQSINDRDRVDHTDRSRAAHRDEVDGRGRDSGNSNGTRGGLWRADGDQFDCNGARRNFSKSDGGADQSINRRRPNEYRCIESLPWSQQQRSHLSSGRRFPNSSEISEEGSQRNGRRGQQDSDSVTQSRIGRSMLPEGWLEFTRTGKVIEGTRIMCLKTPVDPVRLYRNDPNVEQWTVDHFFEDMARTGVKVGMLVDLTNTPKYYQGHAVAAKRKIKFLKIMIPGKAIPSELHYIQFRNDVDTFLANSPPDENVAVHCTHGVNRTGWFVCRYLMESLGMSFADARRRFVAARGHDIYRDYLIQDLEKRDSQAVLAKAGRGLPVQV</sequence>
<feature type="domain" description="Tyrosine specific protein phosphatases" evidence="2">
    <location>
        <begin position="490"/>
        <end position="547"/>
    </location>
</feature>
<feature type="compositionally biased region" description="Basic and acidic residues" evidence="1">
    <location>
        <begin position="87"/>
        <end position="99"/>
    </location>
</feature>
<feature type="compositionally biased region" description="Polar residues" evidence="1">
    <location>
        <begin position="376"/>
        <end position="385"/>
    </location>
</feature>
<keyword evidence="4" id="KW-1185">Reference proteome</keyword>
<feature type="compositionally biased region" description="Polar residues" evidence="1">
    <location>
        <begin position="51"/>
        <end position="62"/>
    </location>
</feature>
<name>A0A9X6NIL5_HYPEX</name>
<evidence type="ECO:0000256" key="1">
    <source>
        <dbReference type="SAM" id="MobiDB-lite"/>
    </source>
</evidence>
<evidence type="ECO:0000313" key="3">
    <source>
        <dbReference type="EMBL" id="OWA54807.1"/>
    </source>
</evidence>
<feature type="compositionally biased region" description="Polar residues" evidence="1">
    <location>
        <begin position="175"/>
        <end position="189"/>
    </location>
</feature>
<dbReference type="OrthoDB" id="200924at2759"/>